<accession>A0AAN8KF86</accession>
<dbReference type="Proteomes" id="UP001347796">
    <property type="component" value="Unassembled WGS sequence"/>
</dbReference>
<proteinExistence type="predicted"/>
<dbReference type="InterPro" id="IPR032675">
    <property type="entry name" value="LRR_dom_sf"/>
</dbReference>
<dbReference type="Pfam" id="PF13855">
    <property type="entry name" value="LRR_8"/>
    <property type="match status" value="1"/>
</dbReference>
<keyword evidence="2" id="KW-0677">Repeat</keyword>
<dbReference type="PANTHER" id="PTHR24369">
    <property type="entry name" value="ANTIGEN BSP, PUTATIVE-RELATED"/>
    <property type="match status" value="1"/>
</dbReference>
<evidence type="ECO:0000256" key="2">
    <source>
        <dbReference type="ARBA" id="ARBA00022737"/>
    </source>
</evidence>
<dbReference type="SUPFAM" id="SSF52058">
    <property type="entry name" value="L domain-like"/>
    <property type="match status" value="1"/>
</dbReference>
<dbReference type="InterPro" id="IPR001611">
    <property type="entry name" value="Leu-rich_rpt"/>
</dbReference>
<organism evidence="3 4">
    <name type="scientific">Patella caerulea</name>
    <name type="common">Rayed Mediterranean limpet</name>
    <dbReference type="NCBI Taxonomy" id="87958"/>
    <lineage>
        <taxon>Eukaryota</taxon>
        <taxon>Metazoa</taxon>
        <taxon>Spiralia</taxon>
        <taxon>Lophotrochozoa</taxon>
        <taxon>Mollusca</taxon>
        <taxon>Gastropoda</taxon>
        <taxon>Patellogastropoda</taxon>
        <taxon>Patelloidea</taxon>
        <taxon>Patellidae</taxon>
        <taxon>Patella</taxon>
    </lineage>
</organism>
<comment type="caution">
    <text evidence="3">The sequence shown here is derived from an EMBL/GenBank/DDBJ whole genome shotgun (WGS) entry which is preliminary data.</text>
</comment>
<dbReference type="PROSITE" id="PS51450">
    <property type="entry name" value="LRR"/>
    <property type="match status" value="1"/>
</dbReference>
<evidence type="ECO:0000256" key="1">
    <source>
        <dbReference type="ARBA" id="ARBA00022614"/>
    </source>
</evidence>
<dbReference type="SMART" id="SM00369">
    <property type="entry name" value="LRR_TYP"/>
    <property type="match status" value="2"/>
</dbReference>
<dbReference type="PANTHER" id="PTHR24369:SF213">
    <property type="entry name" value="INSULIN LIKE GROWTH FACTOR BINDING PROTEIN ACID LABILE SUBUNIT"/>
    <property type="match status" value="1"/>
</dbReference>
<evidence type="ECO:0000313" key="3">
    <source>
        <dbReference type="EMBL" id="KAK6195740.1"/>
    </source>
</evidence>
<dbReference type="Gene3D" id="3.80.10.10">
    <property type="entry name" value="Ribonuclease Inhibitor"/>
    <property type="match status" value="1"/>
</dbReference>
<name>A0AAN8KF86_PATCE</name>
<dbReference type="InterPro" id="IPR050541">
    <property type="entry name" value="LRR_TM_domain-containing"/>
</dbReference>
<keyword evidence="4" id="KW-1185">Reference proteome</keyword>
<dbReference type="EMBL" id="JAZGQO010000001">
    <property type="protein sequence ID" value="KAK6195740.1"/>
    <property type="molecule type" value="Genomic_DNA"/>
</dbReference>
<keyword evidence="1" id="KW-0433">Leucine-rich repeat</keyword>
<protein>
    <submittedName>
        <fullName evidence="3">Uncharacterized protein</fullName>
    </submittedName>
</protein>
<dbReference type="AlphaFoldDB" id="A0AAN8KF86"/>
<evidence type="ECO:0000313" key="4">
    <source>
        <dbReference type="Proteomes" id="UP001347796"/>
    </source>
</evidence>
<dbReference type="GO" id="GO:0005886">
    <property type="term" value="C:plasma membrane"/>
    <property type="evidence" value="ECO:0007669"/>
    <property type="project" value="TreeGrafter"/>
</dbReference>
<gene>
    <name evidence="3" type="ORF">SNE40_001102</name>
</gene>
<sequence length="156" mass="17510">MHGTSLVKGGLQDVFQALSVYHDKTMSTVSITDFGSDSNDIATASSVSLKYLESLDLSGNGLVFLPYDIFSSLVTLQVINLAFNNLITIPDLTPLDKLNFIDLSHNSFTTLDNKYRLMLDKTAENNNEFHLSLWENTFSCICESTEFLIWLQETRV</sequence>
<dbReference type="InterPro" id="IPR003591">
    <property type="entry name" value="Leu-rich_rpt_typical-subtyp"/>
</dbReference>
<reference evidence="3 4" key="1">
    <citation type="submission" date="2024-01" db="EMBL/GenBank/DDBJ databases">
        <title>The genome of the rayed Mediterranean limpet Patella caerulea (Linnaeus, 1758).</title>
        <authorList>
            <person name="Anh-Thu Weber A."/>
            <person name="Halstead-Nussloch G."/>
        </authorList>
    </citation>
    <scope>NUCLEOTIDE SEQUENCE [LARGE SCALE GENOMIC DNA]</scope>
    <source>
        <strain evidence="3">AATW-2023a</strain>
        <tissue evidence="3">Whole specimen</tissue>
    </source>
</reference>